<comment type="caution">
    <text evidence="1">The sequence shown here is derived from an EMBL/GenBank/DDBJ whole genome shotgun (WGS) entry which is preliminary data.</text>
</comment>
<sequence length="137" mass="15772">MIVDFHTKNSKYTIGDGFVLRNDEIVAQGNAFIFQLLLGYPAYLIITGRNPFEAPTRIKTSIVTSLLPQYEFFDGNTLPEKRLYKHLFSMTRYSNRRISFITSAVDEAHAQQLLNLRYGNQILIHSTDLLNTVKHYA</sequence>
<dbReference type="Proteomes" id="UP001589854">
    <property type="component" value="Unassembled WGS sequence"/>
</dbReference>
<evidence type="ECO:0000313" key="2">
    <source>
        <dbReference type="Proteomes" id="UP001589854"/>
    </source>
</evidence>
<dbReference type="RefSeq" id="WP_378936991.1">
    <property type="nucleotide sequence ID" value="NZ_JBHLVO010000022.1"/>
</dbReference>
<organism evidence="1 2">
    <name type="scientific">Metabacillus herbersteinensis</name>
    <dbReference type="NCBI Taxonomy" id="283816"/>
    <lineage>
        <taxon>Bacteria</taxon>
        <taxon>Bacillati</taxon>
        <taxon>Bacillota</taxon>
        <taxon>Bacilli</taxon>
        <taxon>Bacillales</taxon>
        <taxon>Bacillaceae</taxon>
        <taxon>Metabacillus</taxon>
    </lineage>
</organism>
<keyword evidence="2" id="KW-1185">Reference proteome</keyword>
<protein>
    <submittedName>
        <fullName evidence="1">Uncharacterized protein</fullName>
    </submittedName>
</protein>
<dbReference type="EMBL" id="JBHLVO010000022">
    <property type="protein sequence ID" value="MFC0273564.1"/>
    <property type="molecule type" value="Genomic_DNA"/>
</dbReference>
<name>A0ABV6GKA2_9BACI</name>
<reference evidence="1 2" key="1">
    <citation type="submission" date="2024-09" db="EMBL/GenBank/DDBJ databases">
        <authorList>
            <person name="Sun Q."/>
            <person name="Mori K."/>
        </authorList>
    </citation>
    <scope>NUCLEOTIDE SEQUENCE [LARGE SCALE GENOMIC DNA]</scope>
    <source>
        <strain evidence="1 2">CCM 7228</strain>
    </source>
</reference>
<evidence type="ECO:0000313" key="1">
    <source>
        <dbReference type="EMBL" id="MFC0273564.1"/>
    </source>
</evidence>
<proteinExistence type="predicted"/>
<accession>A0ABV6GKA2</accession>
<gene>
    <name evidence="1" type="ORF">ACFFIX_19420</name>
</gene>